<evidence type="ECO:0000256" key="10">
    <source>
        <dbReference type="ARBA" id="ARBA00048567"/>
    </source>
</evidence>
<sequence>MTLPEIFARHGEPYFRDGERRVLARLLAEGPKVVATGGGAFMNAETRALIAEQGVSIWLKADFDVLIRRVRGGANRPLLQTPDPDSALRKFIDERYPTYALADVTVVSVDGQHEMVAAVTMQALMSYLNVHPVPQARPTATEEGIFMTRVRADMP</sequence>
<dbReference type="PROSITE" id="PS01128">
    <property type="entry name" value="SHIKIMATE_KINASE"/>
    <property type="match status" value="1"/>
</dbReference>
<dbReference type="InterPro" id="IPR031322">
    <property type="entry name" value="Shikimate/glucono_kinase"/>
</dbReference>
<proteinExistence type="inferred from homology"/>
<dbReference type="EC" id="2.7.1.71" evidence="3"/>
<dbReference type="EMBL" id="JAUSVF010000002">
    <property type="protein sequence ID" value="MDQ0322439.1"/>
    <property type="molecule type" value="Genomic_DNA"/>
</dbReference>
<keyword evidence="9" id="KW-0057">Aromatic amino acid biosynthesis</keyword>
<dbReference type="PRINTS" id="PR01100">
    <property type="entry name" value="SHIKIMTKNASE"/>
</dbReference>
<dbReference type="SUPFAM" id="SSF52540">
    <property type="entry name" value="P-loop containing nucleoside triphosphate hydrolases"/>
    <property type="match status" value="1"/>
</dbReference>
<evidence type="ECO:0000256" key="8">
    <source>
        <dbReference type="ARBA" id="ARBA00022840"/>
    </source>
</evidence>
<evidence type="ECO:0000256" key="1">
    <source>
        <dbReference type="ARBA" id="ARBA00004842"/>
    </source>
</evidence>
<dbReference type="Pfam" id="PF01202">
    <property type="entry name" value="SKI"/>
    <property type="match status" value="1"/>
</dbReference>
<dbReference type="RefSeq" id="WP_307234062.1">
    <property type="nucleotide sequence ID" value="NZ_JAUSVF010000002.1"/>
</dbReference>
<evidence type="ECO:0000256" key="9">
    <source>
        <dbReference type="ARBA" id="ARBA00023141"/>
    </source>
</evidence>
<keyword evidence="6" id="KW-0547">Nucleotide-binding</keyword>
<dbReference type="PANTHER" id="PTHR21087:SF16">
    <property type="entry name" value="SHIKIMATE KINASE 1, CHLOROPLASTIC"/>
    <property type="match status" value="1"/>
</dbReference>
<reference evidence="11 12" key="1">
    <citation type="submission" date="2023-07" db="EMBL/GenBank/DDBJ databases">
        <title>Genomic Encyclopedia of Type Strains, Phase IV (KMG-IV): sequencing the most valuable type-strain genomes for metagenomic binning, comparative biology and taxonomic classification.</title>
        <authorList>
            <person name="Goeker M."/>
        </authorList>
    </citation>
    <scope>NUCLEOTIDE SEQUENCE [LARGE SCALE GENOMIC DNA]</scope>
    <source>
        <strain evidence="11 12">DSM 1112</strain>
    </source>
</reference>
<keyword evidence="12" id="KW-1185">Reference proteome</keyword>
<keyword evidence="7 11" id="KW-0418">Kinase</keyword>
<dbReference type="InterPro" id="IPR023000">
    <property type="entry name" value="Shikimate_kinase_CS"/>
</dbReference>
<evidence type="ECO:0000256" key="2">
    <source>
        <dbReference type="ARBA" id="ARBA00006997"/>
    </source>
</evidence>
<organism evidence="11 12">
    <name type="scientific">Pararhizobium capsulatum DSM 1112</name>
    <dbReference type="NCBI Taxonomy" id="1121113"/>
    <lineage>
        <taxon>Bacteria</taxon>
        <taxon>Pseudomonadati</taxon>
        <taxon>Pseudomonadota</taxon>
        <taxon>Alphaproteobacteria</taxon>
        <taxon>Hyphomicrobiales</taxon>
        <taxon>Rhizobiaceae</taxon>
        <taxon>Rhizobium/Agrobacterium group</taxon>
        <taxon>Pararhizobium</taxon>
    </lineage>
</organism>
<evidence type="ECO:0000256" key="4">
    <source>
        <dbReference type="ARBA" id="ARBA00022605"/>
    </source>
</evidence>
<evidence type="ECO:0000313" key="11">
    <source>
        <dbReference type="EMBL" id="MDQ0322439.1"/>
    </source>
</evidence>
<dbReference type="InterPro" id="IPR027417">
    <property type="entry name" value="P-loop_NTPase"/>
</dbReference>
<dbReference type="CDD" id="cd00464">
    <property type="entry name" value="SK"/>
    <property type="match status" value="1"/>
</dbReference>
<dbReference type="Gene3D" id="3.40.50.300">
    <property type="entry name" value="P-loop containing nucleotide triphosphate hydrolases"/>
    <property type="match status" value="1"/>
</dbReference>
<dbReference type="PANTHER" id="PTHR21087">
    <property type="entry name" value="SHIKIMATE KINASE"/>
    <property type="match status" value="1"/>
</dbReference>
<protein>
    <recommendedName>
        <fullName evidence="3">shikimate kinase</fullName>
        <ecNumber evidence="3">2.7.1.71</ecNumber>
    </recommendedName>
</protein>
<dbReference type="InterPro" id="IPR000623">
    <property type="entry name" value="Shikimate_kinase/TSH1"/>
</dbReference>
<evidence type="ECO:0000256" key="6">
    <source>
        <dbReference type="ARBA" id="ARBA00022741"/>
    </source>
</evidence>
<gene>
    <name evidence="11" type="ORF">QO002_004645</name>
</gene>
<evidence type="ECO:0000313" key="12">
    <source>
        <dbReference type="Proteomes" id="UP001230207"/>
    </source>
</evidence>
<dbReference type="Proteomes" id="UP001230207">
    <property type="component" value="Unassembled WGS sequence"/>
</dbReference>
<comment type="pathway">
    <text evidence="1">Metabolic intermediate biosynthesis; chorismate biosynthesis; chorismate from D-erythrose 4-phosphate and phosphoenolpyruvate: step 5/7.</text>
</comment>
<keyword evidence="8" id="KW-0067">ATP-binding</keyword>
<name>A0ABU0BW12_9HYPH</name>
<evidence type="ECO:0000256" key="7">
    <source>
        <dbReference type="ARBA" id="ARBA00022777"/>
    </source>
</evidence>
<keyword evidence="4" id="KW-0028">Amino-acid biosynthesis</keyword>
<dbReference type="GO" id="GO:0016301">
    <property type="term" value="F:kinase activity"/>
    <property type="evidence" value="ECO:0007669"/>
    <property type="project" value="UniProtKB-KW"/>
</dbReference>
<accession>A0ABU0BW12</accession>
<comment type="caution">
    <text evidence="11">The sequence shown here is derived from an EMBL/GenBank/DDBJ whole genome shotgun (WGS) entry which is preliminary data.</text>
</comment>
<keyword evidence="5" id="KW-0808">Transferase</keyword>
<comment type="similarity">
    <text evidence="2">Belongs to the shikimate kinase family.</text>
</comment>
<evidence type="ECO:0000256" key="3">
    <source>
        <dbReference type="ARBA" id="ARBA00012154"/>
    </source>
</evidence>
<comment type="catalytic activity">
    <reaction evidence="10">
        <text>shikimate + ATP = 3-phosphoshikimate + ADP + H(+)</text>
        <dbReference type="Rhea" id="RHEA:13121"/>
        <dbReference type="ChEBI" id="CHEBI:15378"/>
        <dbReference type="ChEBI" id="CHEBI:30616"/>
        <dbReference type="ChEBI" id="CHEBI:36208"/>
        <dbReference type="ChEBI" id="CHEBI:145989"/>
        <dbReference type="ChEBI" id="CHEBI:456216"/>
        <dbReference type="EC" id="2.7.1.71"/>
    </reaction>
</comment>
<evidence type="ECO:0000256" key="5">
    <source>
        <dbReference type="ARBA" id="ARBA00022679"/>
    </source>
</evidence>